<dbReference type="EMBL" id="JADNYJ010000074">
    <property type="protein sequence ID" value="KAF8890798.1"/>
    <property type="molecule type" value="Genomic_DNA"/>
</dbReference>
<keyword evidence="2" id="KW-1185">Reference proteome</keyword>
<comment type="caution">
    <text evidence="1">The sequence shown here is derived from an EMBL/GenBank/DDBJ whole genome shotgun (WGS) entry which is preliminary data.</text>
</comment>
<gene>
    <name evidence="1" type="ORF">CPB84DRAFT_1784549</name>
</gene>
<evidence type="ECO:0000313" key="1">
    <source>
        <dbReference type="EMBL" id="KAF8890798.1"/>
    </source>
</evidence>
<reference evidence="1" key="1">
    <citation type="submission" date="2020-11" db="EMBL/GenBank/DDBJ databases">
        <authorList>
            <consortium name="DOE Joint Genome Institute"/>
            <person name="Ahrendt S."/>
            <person name="Riley R."/>
            <person name="Andreopoulos W."/>
            <person name="LaButti K."/>
            <person name="Pangilinan J."/>
            <person name="Ruiz-duenas F.J."/>
            <person name="Barrasa J.M."/>
            <person name="Sanchez-Garcia M."/>
            <person name="Camarero S."/>
            <person name="Miyauchi S."/>
            <person name="Serrano A."/>
            <person name="Linde D."/>
            <person name="Babiker R."/>
            <person name="Drula E."/>
            <person name="Ayuso-Fernandez I."/>
            <person name="Pacheco R."/>
            <person name="Padilla G."/>
            <person name="Ferreira P."/>
            <person name="Barriuso J."/>
            <person name="Kellner H."/>
            <person name="Castanera R."/>
            <person name="Alfaro M."/>
            <person name="Ramirez L."/>
            <person name="Pisabarro A.G."/>
            <person name="Kuo A."/>
            <person name="Tritt A."/>
            <person name="Lipzen A."/>
            <person name="He G."/>
            <person name="Yan M."/>
            <person name="Ng V."/>
            <person name="Cullen D."/>
            <person name="Martin F."/>
            <person name="Rosso M.-N."/>
            <person name="Henrissat B."/>
            <person name="Hibbett D."/>
            <person name="Martinez A.T."/>
            <person name="Grigoriev I.V."/>
        </authorList>
    </citation>
    <scope>NUCLEOTIDE SEQUENCE</scope>
    <source>
        <strain evidence="1">AH 44721</strain>
    </source>
</reference>
<accession>A0A9P5TLD4</accession>
<protein>
    <submittedName>
        <fullName evidence="1">Uncharacterized protein</fullName>
    </submittedName>
</protein>
<dbReference type="AlphaFoldDB" id="A0A9P5TLD4"/>
<name>A0A9P5TLD4_GYMJU</name>
<organism evidence="1 2">
    <name type="scientific">Gymnopilus junonius</name>
    <name type="common">Spectacular rustgill mushroom</name>
    <name type="synonym">Gymnopilus spectabilis subsp. junonius</name>
    <dbReference type="NCBI Taxonomy" id="109634"/>
    <lineage>
        <taxon>Eukaryota</taxon>
        <taxon>Fungi</taxon>
        <taxon>Dikarya</taxon>
        <taxon>Basidiomycota</taxon>
        <taxon>Agaricomycotina</taxon>
        <taxon>Agaricomycetes</taxon>
        <taxon>Agaricomycetidae</taxon>
        <taxon>Agaricales</taxon>
        <taxon>Agaricineae</taxon>
        <taxon>Hymenogastraceae</taxon>
        <taxon>Gymnopilus</taxon>
    </lineage>
</organism>
<sequence length="154" mass="17233">MPINPGLHIDQSQTPDEFGAFGRQWYAQVEERSTWVALDTELQLPYGMGRLDADNTFTDNFLPLNPGSEYPLYSDLFKAPSPADPLGIEMDFSSVSCDSPDSPFTFDLQACDSPPFPGVGWPQFSSPLDYPAFSASKWTFPVLFYSSIWRGRNT</sequence>
<dbReference type="Proteomes" id="UP000724874">
    <property type="component" value="Unassembled WGS sequence"/>
</dbReference>
<evidence type="ECO:0000313" key="2">
    <source>
        <dbReference type="Proteomes" id="UP000724874"/>
    </source>
</evidence>
<proteinExistence type="predicted"/>